<organism evidence="3 4">
    <name type="scientific">Stephania japonica</name>
    <dbReference type="NCBI Taxonomy" id="461633"/>
    <lineage>
        <taxon>Eukaryota</taxon>
        <taxon>Viridiplantae</taxon>
        <taxon>Streptophyta</taxon>
        <taxon>Embryophyta</taxon>
        <taxon>Tracheophyta</taxon>
        <taxon>Spermatophyta</taxon>
        <taxon>Magnoliopsida</taxon>
        <taxon>Ranunculales</taxon>
        <taxon>Menispermaceae</taxon>
        <taxon>Menispermoideae</taxon>
        <taxon>Cissampelideae</taxon>
        <taxon>Stephania</taxon>
    </lineage>
</organism>
<evidence type="ECO:0000313" key="3">
    <source>
        <dbReference type="EMBL" id="KAK9155184.1"/>
    </source>
</evidence>
<keyword evidence="1" id="KW-0175">Coiled coil</keyword>
<dbReference type="Proteomes" id="UP001417504">
    <property type="component" value="Unassembled WGS sequence"/>
</dbReference>
<dbReference type="EMBL" id="JBBNAE010000001">
    <property type="protein sequence ID" value="KAK9155184.1"/>
    <property type="molecule type" value="Genomic_DNA"/>
</dbReference>
<feature type="region of interest" description="Disordered" evidence="2">
    <location>
        <begin position="1"/>
        <end position="123"/>
    </location>
</feature>
<keyword evidence="4" id="KW-1185">Reference proteome</keyword>
<protein>
    <submittedName>
        <fullName evidence="3">Uncharacterized protein</fullName>
    </submittedName>
</protein>
<accession>A0AAP0PUR1</accession>
<evidence type="ECO:0000313" key="4">
    <source>
        <dbReference type="Proteomes" id="UP001417504"/>
    </source>
</evidence>
<feature type="compositionally biased region" description="Acidic residues" evidence="2">
    <location>
        <begin position="75"/>
        <end position="100"/>
    </location>
</feature>
<dbReference type="AlphaFoldDB" id="A0AAP0PUR1"/>
<gene>
    <name evidence="3" type="ORF">Sjap_002664</name>
</gene>
<name>A0AAP0PUR1_9MAGN</name>
<reference evidence="3 4" key="1">
    <citation type="submission" date="2024-01" db="EMBL/GenBank/DDBJ databases">
        <title>Genome assemblies of Stephania.</title>
        <authorList>
            <person name="Yang L."/>
        </authorList>
    </citation>
    <scope>NUCLEOTIDE SEQUENCE [LARGE SCALE GENOMIC DNA]</scope>
    <source>
        <strain evidence="3">QJT</strain>
        <tissue evidence="3">Leaf</tissue>
    </source>
</reference>
<evidence type="ECO:0000256" key="1">
    <source>
        <dbReference type="SAM" id="Coils"/>
    </source>
</evidence>
<feature type="compositionally biased region" description="Basic and acidic residues" evidence="2">
    <location>
        <begin position="19"/>
        <end position="30"/>
    </location>
</feature>
<feature type="compositionally biased region" description="Basic and acidic residues" evidence="2">
    <location>
        <begin position="1"/>
        <end position="11"/>
    </location>
</feature>
<proteinExistence type="predicted"/>
<comment type="caution">
    <text evidence="3">The sequence shown here is derived from an EMBL/GenBank/DDBJ whole genome shotgun (WGS) entry which is preliminary data.</text>
</comment>
<feature type="coiled-coil region" evidence="1">
    <location>
        <begin position="125"/>
        <end position="152"/>
    </location>
</feature>
<sequence length="223" mass="24913">MKSGKGKEVVEGKTLNVKSEVKADRKKGAVKESLPLRDISSEEENDNKTPKKTINKMKDSSDEEEDFNDEGHEETSEEDSEEDSKDDSEDGDENSFDEQPEQSANSASNGYDGGRAIQGKSSQEMNNLNTLVDSLKEALTSTSNQMAKLKNMMQTSITRLESKVGSMVKDILKELEVAIHSNICQNYSLLDIRMGSSVEEMKLNVRLLQLMQWLTSMKGLMEM</sequence>
<evidence type="ECO:0000256" key="2">
    <source>
        <dbReference type="SAM" id="MobiDB-lite"/>
    </source>
</evidence>